<dbReference type="Pfam" id="PF02245">
    <property type="entry name" value="Pur_DNA_glyco"/>
    <property type="match status" value="1"/>
</dbReference>
<dbReference type="GO" id="GO:0003677">
    <property type="term" value="F:DNA binding"/>
    <property type="evidence" value="ECO:0007669"/>
    <property type="project" value="InterPro"/>
</dbReference>
<keyword evidence="3 5" id="KW-0378">Hydrolase</keyword>
<dbReference type="InterPro" id="IPR011034">
    <property type="entry name" value="Formyl_transferase-like_C_sf"/>
</dbReference>
<dbReference type="GO" id="GO:0006284">
    <property type="term" value="P:base-excision repair"/>
    <property type="evidence" value="ECO:0007669"/>
    <property type="project" value="InterPro"/>
</dbReference>
<dbReference type="RefSeq" id="WP_034528754.1">
    <property type="nucleotide sequence ID" value="NZ_BBJM01000026.1"/>
</dbReference>
<dbReference type="InterPro" id="IPR036995">
    <property type="entry name" value="MPG_sf"/>
</dbReference>
<dbReference type="Gene3D" id="3.10.300.10">
    <property type="entry name" value="Methylpurine-DNA glycosylase (MPG)"/>
    <property type="match status" value="1"/>
</dbReference>
<proteinExistence type="inferred from homology"/>
<dbReference type="EMBL" id="BBJM01000026">
    <property type="protein sequence ID" value="GAK48344.1"/>
    <property type="molecule type" value="Genomic_DNA"/>
</dbReference>
<evidence type="ECO:0000313" key="6">
    <source>
        <dbReference type="EMBL" id="GAK48344.1"/>
    </source>
</evidence>
<dbReference type="PANTHER" id="PTHR10429">
    <property type="entry name" value="DNA-3-METHYLADENINE GLYCOSYLASE"/>
    <property type="match status" value="1"/>
</dbReference>
<evidence type="ECO:0000313" key="7">
    <source>
        <dbReference type="Proteomes" id="UP000028700"/>
    </source>
</evidence>
<keyword evidence="7" id="KW-1185">Reference proteome</keyword>
<dbReference type="OrthoDB" id="9794313at2"/>
<keyword evidence="2 5" id="KW-0227">DNA damage</keyword>
<dbReference type="FunFam" id="3.10.300.10:FF:000001">
    <property type="entry name" value="Putative 3-methyladenine DNA glycosylase"/>
    <property type="match status" value="1"/>
</dbReference>
<organism evidence="6 7">
    <name type="scientific">Secundilactobacillus oryzae JCM 18671</name>
    <dbReference type="NCBI Taxonomy" id="1291743"/>
    <lineage>
        <taxon>Bacteria</taxon>
        <taxon>Bacillati</taxon>
        <taxon>Bacillota</taxon>
        <taxon>Bacilli</taxon>
        <taxon>Lactobacillales</taxon>
        <taxon>Lactobacillaceae</taxon>
        <taxon>Secundilactobacillus</taxon>
    </lineage>
</organism>
<dbReference type="PANTHER" id="PTHR10429:SF0">
    <property type="entry name" value="DNA-3-METHYLADENINE GLYCOSYLASE"/>
    <property type="match status" value="1"/>
</dbReference>
<dbReference type="eggNOG" id="COG2094">
    <property type="taxonomic scope" value="Bacteria"/>
</dbReference>
<dbReference type="EC" id="3.2.2.-" evidence="5"/>
<dbReference type="GO" id="GO:0003905">
    <property type="term" value="F:alkylbase DNA N-glycosylase activity"/>
    <property type="evidence" value="ECO:0007669"/>
    <property type="project" value="InterPro"/>
</dbReference>
<comment type="caution">
    <text evidence="6">The sequence shown here is derived from an EMBL/GenBank/DDBJ whole genome shotgun (WGS) entry which is preliminary data.</text>
</comment>
<dbReference type="SUPFAM" id="SSF50486">
    <property type="entry name" value="FMT C-terminal domain-like"/>
    <property type="match status" value="1"/>
</dbReference>
<keyword evidence="4 5" id="KW-0234">DNA repair</keyword>
<name>A0A081BJX6_9LACO</name>
<dbReference type="NCBIfam" id="TIGR00567">
    <property type="entry name" value="3mg"/>
    <property type="match status" value="1"/>
</dbReference>
<sequence length="207" mass="22706">MSQLYDFFTGRPTEMIARELLGKTLIYHTPAGTISGYVTEAEAYLGPNDSAAHAYAGKRTPANEALYREPGTIYIYSIHGRYSFDVATQAAGTPEGILVRGLEPAEGISLMEQNRAKHGFELTNGPGKLMEAFGINDKALNLVHLDDAPLTISLTGKEPQEVGESPRIGVSQKGDSTFLPLRYFVKGNPFVSGMRKRDMDLVRHGWQ</sequence>
<dbReference type="InterPro" id="IPR003180">
    <property type="entry name" value="MPG"/>
</dbReference>
<gene>
    <name evidence="6" type="ORF">LOSG293_260070</name>
</gene>
<evidence type="ECO:0000256" key="4">
    <source>
        <dbReference type="ARBA" id="ARBA00023204"/>
    </source>
</evidence>
<dbReference type="STRING" id="1291743.LOSG293_260070"/>
<dbReference type="AlphaFoldDB" id="A0A081BJX6"/>
<evidence type="ECO:0000256" key="5">
    <source>
        <dbReference type="HAMAP-Rule" id="MF_00527"/>
    </source>
</evidence>
<evidence type="ECO:0000256" key="2">
    <source>
        <dbReference type="ARBA" id="ARBA00022763"/>
    </source>
</evidence>
<evidence type="ECO:0000256" key="3">
    <source>
        <dbReference type="ARBA" id="ARBA00022801"/>
    </source>
</evidence>
<dbReference type="CDD" id="cd00540">
    <property type="entry name" value="AAG"/>
    <property type="match status" value="1"/>
</dbReference>
<protein>
    <recommendedName>
        <fullName evidence="5">Putative 3-methyladenine DNA glycosylase</fullName>
        <ecNumber evidence="5">3.2.2.-</ecNumber>
    </recommendedName>
</protein>
<dbReference type="Proteomes" id="UP000028700">
    <property type="component" value="Unassembled WGS sequence"/>
</dbReference>
<accession>A0A081BJX6</accession>
<dbReference type="HAMAP" id="MF_00527">
    <property type="entry name" value="3MGH"/>
    <property type="match status" value="1"/>
</dbReference>
<comment type="similarity">
    <text evidence="1 5">Belongs to the DNA glycosylase MPG family.</text>
</comment>
<reference evidence="6" key="1">
    <citation type="journal article" date="2014" name="Genome Announc.">
        <title>Draft Genome Sequence of Lactobacillus oryzae Strain SG293T.</title>
        <authorList>
            <person name="Tanizawa Y."/>
            <person name="Fujisawa T."/>
            <person name="Mochizuki T."/>
            <person name="Kaminuma E."/>
            <person name="Nakamura Y."/>
            <person name="Tohno M."/>
        </authorList>
    </citation>
    <scope>NUCLEOTIDE SEQUENCE [LARGE SCALE GENOMIC DNA]</scope>
    <source>
        <strain evidence="6">SG293</strain>
    </source>
</reference>
<evidence type="ECO:0000256" key="1">
    <source>
        <dbReference type="ARBA" id="ARBA00009232"/>
    </source>
</evidence>